<evidence type="ECO:0000313" key="1">
    <source>
        <dbReference type="EMBL" id="TKA12790.1"/>
    </source>
</evidence>
<organism evidence="1 2">
    <name type="scientific">Actinacidiphila oryziradicis</name>
    <dbReference type="NCBI Taxonomy" id="2571141"/>
    <lineage>
        <taxon>Bacteria</taxon>
        <taxon>Bacillati</taxon>
        <taxon>Actinomycetota</taxon>
        <taxon>Actinomycetes</taxon>
        <taxon>Kitasatosporales</taxon>
        <taxon>Streptomycetaceae</taxon>
        <taxon>Actinacidiphila</taxon>
    </lineage>
</organism>
<dbReference type="Proteomes" id="UP000305778">
    <property type="component" value="Unassembled WGS sequence"/>
</dbReference>
<gene>
    <name evidence="1" type="ORF">FCI23_05450</name>
</gene>
<name>A0A4U0SRN8_9ACTN</name>
<evidence type="ECO:0000313" key="2">
    <source>
        <dbReference type="Proteomes" id="UP000305778"/>
    </source>
</evidence>
<proteinExistence type="predicted"/>
<protein>
    <submittedName>
        <fullName evidence="1">Uncharacterized protein</fullName>
    </submittedName>
</protein>
<dbReference type="EMBL" id="SUMC01000003">
    <property type="protein sequence ID" value="TKA12790.1"/>
    <property type="molecule type" value="Genomic_DNA"/>
</dbReference>
<dbReference type="RefSeq" id="WP_136722266.1">
    <property type="nucleotide sequence ID" value="NZ_SUMC01000003.1"/>
</dbReference>
<accession>A0A4U0SRN8</accession>
<dbReference type="AlphaFoldDB" id="A0A4U0SRN8"/>
<keyword evidence="2" id="KW-1185">Reference proteome</keyword>
<reference evidence="1 2" key="1">
    <citation type="submission" date="2019-04" db="EMBL/GenBank/DDBJ databases">
        <title>Streptomyces oryziradicis sp. nov., a novel actinomycete isolated from rhizosphere soil of rice (Oryza sativa L.).</title>
        <authorList>
            <person name="Li C."/>
        </authorList>
    </citation>
    <scope>NUCLEOTIDE SEQUENCE [LARGE SCALE GENOMIC DNA]</scope>
    <source>
        <strain evidence="1 2">NEAU-C40</strain>
    </source>
</reference>
<comment type="caution">
    <text evidence="1">The sequence shown here is derived from an EMBL/GenBank/DDBJ whole genome shotgun (WGS) entry which is preliminary data.</text>
</comment>
<sequence length="93" mass="10648">MQNPIRRCLAWGKALRSPGRRRRAPAQLVAAWMKATQPARAWQPPRQLQELPHEGMADVITAIVRPYVLTHDEWQQVWPGRRALAGMRGMGDE</sequence>